<organism evidence="2 3">
    <name type="scientific">Listeria kieliensis</name>
    <dbReference type="NCBI Taxonomy" id="1621700"/>
    <lineage>
        <taxon>Bacteria</taxon>
        <taxon>Bacillati</taxon>
        <taxon>Bacillota</taxon>
        <taxon>Bacilli</taxon>
        <taxon>Bacillales</taxon>
        <taxon>Listeriaceae</taxon>
        <taxon>Listeria</taxon>
    </lineage>
</organism>
<dbReference type="EMBL" id="LARY01000001">
    <property type="protein sequence ID" value="RDX02662.1"/>
    <property type="molecule type" value="Genomic_DNA"/>
</dbReference>
<feature type="transmembrane region" description="Helical" evidence="1">
    <location>
        <begin position="34"/>
        <end position="60"/>
    </location>
</feature>
<name>A0A3D8TUW3_9LIST</name>
<dbReference type="AlphaFoldDB" id="A0A3D8TUW3"/>
<feature type="transmembrane region" description="Helical" evidence="1">
    <location>
        <begin position="6"/>
        <end position="27"/>
    </location>
</feature>
<evidence type="ECO:0000313" key="3">
    <source>
        <dbReference type="Proteomes" id="UP000257055"/>
    </source>
</evidence>
<protein>
    <recommendedName>
        <fullName evidence="4">DUF4352 domain-containing protein</fullName>
    </recommendedName>
</protein>
<dbReference type="RefSeq" id="WP_115752351.1">
    <property type="nucleotide sequence ID" value="NZ_LARY01000001.1"/>
</dbReference>
<accession>A0A3D8TUW3</accession>
<keyword evidence="1" id="KW-1133">Transmembrane helix</keyword>
<keyword evidence="1" id="KW-0812">Transmembrane</keyword>
<comment type="caution">
    <text evidence="2">The sequence shown here is derived from an EMBL/GenBank/DDBJ whole genome shotgun (WGS) entry which is preliminary data.</text>
</comment>
<keyword evidence="1" id="KW-0472">Membrane</keyword>
<reference evidence="3" key="1">
    <citation type="submission" date="2015-04" db="EMBL/GenBank/DDBJ databases">
        <authorList>
            <person name="Schardt J."/>
            <person name="Mueller-Herbst S."/>
            <person name="Scherer S."/>
            <person name="Huptas C."/>
        </authorList>
    </citation>
    <scope>NUCLEOTIDE SEQUENCE [LARGE SCALE GENOMIC DNA]</scope>
    <source>
        <strain evidence="3">Kiel-L1</strain>
    </source>
</reference>
<proteinExistence type="predicted"/>
<evidence type="ECO:0000313" key="2">
    <source>
        <dbReference type="EMBL" id="RDX02662.1"/>
    </source>
</evidence>
<gene>
    <name evidence="2" type="ORF">UR08_03910</name>
</gene>
<keyword evidence="3" id="KW-1185">Reference proteome</keyword>
<evidence type="ECO:0000256" key="1">
    <source>
        <dbReference type="SAM" id="Phobius"/>
    </source>
</evidence>
<dbReference type="Proteomes" id="UP000257055">
    <property type="component" value="Unassembled WGS sequence"/>
</dbReference>
<evidence type="ECO:0008006" key="4">
    <source>
        <dbReference type="Google" id="ProtNLM"/>
    </source>
</evidence>
<sequence>MVIIGIIGIIAFFAFVLLIIGIVFLFLKIRKVTAIWFVSSGGAVLLISLFVFSGAFLYYINQETSVKTQVEEETSASSKDEFYEDYEDEYDELAFGMKGKSSEQAIVQVSKPQVQKLDECGLDKAYQIEVTIQNKSSEPIYVSAKDFYLYNYGKDDYPTVLKKDYFHEKIETGKTANFNIYYKYIGKGELEVEYDNLIWHE</sequence>